<feature type="transmembrane region" description="Helical" evidence="8">
    <location>
        <begin position="181"/>
        <end position="202"/>
    </location>
</feature>
<gene>
    <name evidence="10" type="ORF">GCM10025863_07800</name>
</gene>
<dbReference type="Gene3D" id="1.10.3720.10">
    <property type="entry name" value="MetI-like"/>
    <property type="match status" value="1"/>
</dbReference>
<dbReference type="PROSITE" id="PS50928">
    <property type="entry name" value="ABC_TM1"/>
    <property type="match status" value="1"/>
</dbReference>
<evidence type="ECO:0000256" key="2">
    <source>
        <dbReference type="ARBA" id="ARBA00022448"/>
    </source>
</evidence>
<dbReference type="Proteomes" id="UP001321543">
    <property type="component" value="Chromosome"/>
</dbReference>
<evidence type="ECO:0000256" key="7">
    <source>
        <dbReference type="ARBA" id="ARBA00023136"/>
    </source>
</evidence>
<evidence type="ECO:0000313" key="10">
    <source>
        <dbReference type="EMBL" id="BDZ38166.1"/>
    </source>
</evidence>
<feature type="transmembrane region" description="Helical" evidence="8">
    <location>
        <begin position="155"/>
        <end position="174"/>
    </location>
</feature>
<proteinExistence type="inferred from homology"/>
<organism evidence="10 11">
    <name type="scientific">Microbacterium suwonense</name>
    <dbReference type="NCBI Taxonomy" id="683047"/>
    <lineage>
        <taxon>Bacteria</taxon>
        <taxon>Bacillati</taxon>
        <taxon>Actinomycetota</taxon>
        <taxon>Actinomycetes</taxon>
        <taxon>Micrococcales</taxon>
        <taxon>Microbacteriaceae</taxon>
        <taxon>Microbacterium</taxon>
    </lineage>
</organism>
<feature type="domain" description="ABC transmembrane type-1" evidence="9">
    <location>
        <begin position="14"/>
        <end position="202"/>
    </location>
</feature>
<evidence type="ECO:0000313" key="11">
    <source>
        <dbReference type="Proteomes" id="UP001321543"/>
    </source>
</evidence>
<comment type="subcellular location">
    <subcellularLocation>
        <location evidence="1 8">Cell membrane</location>
        <topology evidence="1 8">Multi-pass membrane protein</topology>
    </subcellularLocation>
</comment>
<dbReference type="PANTHER" id="PTHR30614">
    <property type="entry name" value="MEMBRANE COMPONENT OF AMINO ACID ABC TRANSPORTER"/>
    <property type="match status" value="1"/>
</dbReference>
<dbReference type="Pfam" id="PF00528">
    <property type="entry name" value="BPD_transp_1"/>
    <property type="match status" value="1"/>
</dbReference>
<feature type="transmembrane region" description="Helical" evidence="8">
    <location>
        <begin position="127"/>
        <end position="149"/>
    </location>
</feature>
<keyword evidence="7 8" id="KW-0472">Membrane</keyword>
<evidence type="ECO:0000256" key="4">
    <source>
        <dbReference type="ARBA" id="ARBA00022692"/>
    </source>
</evidence>
<evidence type="ECO:0000256" key="3">
    <source>
        <dbReference type="ARBA" id="ARBA00022475"/>
    </source>
</evidence>
<dbReference type="SUPFAM" id="SSF161098">
    <property type="entry name" value="MetI-like"/>
    <property type="match status" value="1"/>
</dbReference>
<dbReference type="InterPro" id="IPR035906">
    <property type="entry name" value="MetI-like_sf"/>
</dbReference>
<keyword evidence="4 8" id="KW-0812">Transmembrane</keyword>
<name>A0ABN6X0G4_9MICO</name>
<keyword evidence="2 8" id="KW-0813">Transport</keyword>
<evidence type="ECO:0000259" key="9">
    <source>
        <dbReference type="PROSITE" id="PS50928"/>
    </source>
</evidence>
<feature type="transmembrane region" description="Helical" evidence="8">
    <location>
        <begin position="85"/>
        <end position="106"/>
    </location>
</feature>
<feature type="transmembrane region" description="Helical" evidence="8">
    <location>
        <begin position="6"/>
        <end position="33"/>
    </location>
</feature>
<keyword evidence="5" id="KW-0029">Amino-acid transport</keyword>
<protein>
    <submittedName>
        <fullName evidence="10">Glutamine ABC transporter permease</fullName>
    </submittedName>
</protein>
<reference evidence="11" key="1">
    <citation type="journal article" date="2019" name="Int. J. Syst. Evol. Microbiol.">
        <title>The Global Catalogue of Microorganisms (GCM) 10K type strain sequencing project: providing services to taxonomists for standard genome sequencing and annotation.</title>
        <authorList>
            <consortium name="The Broad Institute Genomics Platform"/>
            <consortium name="The Broad Institute Genome Sequencing Center for Infectious Disease"/>
            <person name="Wu L."/>
            <person name="Ma J."/>
        </authorList>
    </citation>
    <scope>NUCLEOTIDE SEQUENCE [LARGE SCALE GENOMIC DNA]</scope>
    <source>
        <strain evidence="11">NBRC 106310</strain>
    </source>
</reference>
<dbReference type="InterPro" id="IPR043429">
    <property type="entry name" value="ArtM/GltK/GlnP/TcyL/YhdX-like"/>
</dbReference>
<dbReference type="EMBL" id="AP027728">
    <property type="protein sequence ID" value="BDZ38166.1"/>
    <property type="molecule type" value="Genomic_DNA"/>
</dbReference>
<dbReference type="PANTHER" id="PTHR30614:SF0">
    <property type="entry name" value="L-CYSTINE TRANSPORT SYSTEM PERMEASE PROTEIN TCYL"/>
    <property type="match status" value="1"/>
</dbReference>
<sequence>MTWSAVGLGMLTGLGVTLQIFAGGVILAILLGMPLAAARRSGSGVLRFAGAGVSMLMRGIPPVVWILLIYYGFKLELFRDYPQGAAILALGIVTAAYVCDAIRAGLDSVPRGQGEAAKALALGWPSTMWQVILPQAFPIILSTTTAYSITLLKNSALASIVAVADLMFYAHAAVMRGMPPLATYFAAGAAYLLIALPLGFLVKWLEGRSVIAQVRS</sequence>
<keyword evidence="3" id="KW-1003">Cell membrane</keyword>
<evidence type="ECO:0000256" key="6">
    <source>
        <dbReference type="ARBA" id="ARBA00022989"/>
    </source>
</evidence>
<dbReference type="NCBIfam" id="TIGR01726">
    <property type="entry name" value="HEQRo_perm_3TM"/>
    <property type="match status" value="1"/>
</dbReference>
<evidence type="ECO:0000256" key="5">
    <source>
        <dbReference type="ARBA" id="ARBA00022970"/>
    </source>
</evidence>
<dbReference type="RefSeq" id="WP_378760754.1">
    <property type="nucleotide sequence ID" value="NZ_JBHSLY010000001.1"/>
</dbReference>
<evidence type="ECO:0000256" key="1">
    <source>
        <dbReference type="ARBA" id="ARBA00004651"/>
    </source>
</evidence>
<keyword evidence="11" id="KW-1185">Reference proteome</keyword>
<accession>A0ABN6X0G4</accession>
<evidence type="ECO:0000256" key="8">
    <source>
        <dbReference type="RuleBase" id="RU363032"/>
    </source>
</evidence>
<dbReference type="CDD" id="cd06261">
    <property type="entry name" value="TM_PBP2"/>
    <property type="match status" value="1"/>
</dbReference>
<dbReference type="InterPro" id="IPR000515">
    <property type="entry name" value="MetI-like"/>
</dbReference>
<comment type="similarity">
    <text evidence="8">Belongs to the binding-protein-dependent transport system permease family.</text>
</comment>
<keyword evidence="6 8" id="KW-1133">Transmembrane helix</keyword>
<dbReference type="InterPro" id="IPR010065">
    <property type="entry name" value="AA_ABC_transptr_permease_3TM"/>
</dbReference>
<feature type="transmembrane region" description="Helical" evidence="8">
    <location>
        <begin position="45"/>
        <end position="73"/>
    </location>
</feature>